<keyword evidence="5 17" id="KW-0597">Phosphoprotein</keyword>
<dbReference type="PANTHER" id="PTHR45339">
    <property type="entry name" value="HYBRID SIGNAL TRANSDUCTION HISTIDINE KINASE J"/>
    <property type="match status" value="1"/>
</dbReference>
<dbReference type="RefSeq" id="WP_025281967.1">
    <property type="nucleotide sequence ID" value="NZ_CP007268.1"/>
</dbReference>
<evidence type="ECO:0000256" key="1">
    <source>
        <dbReference type="ARBA" id="ARBA00000085"/>
    </source>
</evidence>
<dbReference type="PROSITE" id="PS50110">
    <property type="entry name" value="RESPONSE_REGULATORY"/>
    <property type="match status" value="1"/>
</dbReference>
<dbReference type="InterPro" id="IPR003660">
    <property type="entry name" value="HAMP_dom"/>
</dbReference>
<dbReference type="SMART" id="SM00388">
    <property type="entry name" value="HisKA"/>
    <property type="match status" value="1"/>
</dbReference>
<feature type="domain" description="HAMP" evidence="21">
    <location>
        <begin position="186"/>
        <end position="239"/>
    </location>
</feature>
<dbReference type="GO" id="GO:0005524">
    <property type="term" value="F:ATP binding"/>
    <property type="evidence" value="ECO:0007669"/>
    <property type="project" value="UniProtKB-KW"/>
</dbReference>
<accession>W8KI72</accession>
<dbReference type="SUPFAM" id="SSF55874">
    <property type="entry name" value="ATPase domain of HSP90 chaperone/DNA topoisomerase II/histidine kinase"/>
    <property type="match status" value="1"/>
</dbReference>
<keyword evidence="13 18" id="KW-0472">Membrane</keyword>
<keyword evidence="11 18" id="KW-1133">Transmembrane helix</keyword>
<dbReference type="PROSITE" id="PS50894">
    <property type="entry name" value="HPT"/>
    <property type="match status" value="1"/>
</dbReference>
<evidence type="ECO:0000256" key="9">
    <source>
        <dbReference type="ARBA" id="ARBA00022777"/>
    </source>
</evidence>
<dbReference type="Gene3D" id="1.10.287.130">
    <property type="match status" value="1"/>
</dbReference>
<dbReference type="CDD" id="cd17546">
    <property type="entry name" value="REC_hyHK_CKI1_RcsC-like"/>
    <property type="match status" value="1"/>
</dbReference>
<dbReference type="InterPro" id="IPR036641">
    <property type="entry name" value="HPT_dom_sf"/>
</dbReference>
<evidence type="ECO:0000256" key="18">
    <source>
        <dbReference type="SAM" id="Phobius"/>
    </source>
</evidence>
<proteinExistence type="predicted"/>
<dbReference type="CDD" id="cd06225">
    <property type="entry name" value="HAMP"/>
    <property type="match status" value="1"/>
</dbReference>
<evidence type="ECO:0000259" key="22">
    <source>
        <dbReference type="PROSITE" id="PS50894"/>
    </source>
</evidence>
<dbReference type="PRINTS" id="PR00344">
    <property type="entry name" value="BCTRLSENSOR"/>
</dbReference>
<evidence type="ECO:0000259" key="19">
    <source>
        <dbReference type="PROSITE" id="PS50109"/>
    </source>
</evidence>
<dbReference type="CDD" id="cd00082">
    <property type="entry name" value="HisKA"/>
    <property type="match status" value="1"/>
</dbReference>
<protein>
    <recommendedName>
        <fullName evidence="15">Sensory/regulatory protein RpfC</fullName>
        <ecNumber evidence="3">2.7.13.3</ecNumber>
    </recommendedName>
</protein>
<gene>
    <name evidence="23" type="ORF">M911_10435</name>
</gene>
<dbReference type="EMBL" id="CP007268">
    <property type="protein sequence ID" value="AHK79499.1"/>
    <property type="molecule type" value="Genomic_DNA"/>
</dbReference>
<keyword evidence="12" id="KW-0902">Two-component regulatory system</keyword>
<dbReference type="PROSITE" id="PS50109">
    <property type="entry name" value="HIS_KIN"/>
    <property type="match status" value="1"/>
</dbReference>
<dbReference type="SUPFAM" id="SSF47384">
    <property type="entry name" value="Homodimeric domain of signal transducing histidine kinase"/>
    <property type="match status" value="1"/>
</dbReference>
<dbReference type="InterPro" id="IPR004358">
    <property type="entry name" value="Sig_transdc_His_kin-like_C"/>
</dbReference>
<reference evidence="23 24" key="1">
    <citation type="journal article" date="2014" name="J Genomics">
        <title>Draft Genome Sequence of the Extremely Halophilic Phototrophic Purple Sulfur Bacterium Halorhodospira halochloris.</title>
        <authorList>
            <person name="Singh K.S."/>
            <person name="Kirksey J."/>
            <person name="Hoff W.D."/>
            <person name="Deole R."/>
        </authorList>
    </citation>
    <scope>NUCLEOTIDE SEQUENCE [LARGE SCALE GENOMIC DNA]</scope>
    <source>
        <strain evidence="23 24">A</strain>
    </source>
</reference>
<keyword evidence="10" id="KW-0067">ATP-binding</keyword>
<dbReference type="KEGG" id="hhc:M911_10435"/>
<dbReference type="InterPro" id="IPR003661">
    <property type="entry name" value="HisK_dim/P_dom"/>
</dbReference>
<dbReference type="OrthoDB" id="5563233at2"/>
<evidence type="ECO:0000313" key="23">
    <source>
        <dbReference type="EMBL" id="AHK79499.1"/>
    </source>
</evidence>
<dbReference type="InterPro" id="IPR005467">
    <property type="entry name" value="His_kinase_dom"/>
</dbReference>
<dbReference type="SUPFAM" id="SSF52172">
    <property type="entry name" value="CheY-like"/>
    <property type="match status" value="1"/>
</dbReference>
<dbReference type="Pfam" id="PF00512">
    <property type="entry name" value="HisKA"/>
    <property type="match status" value="1"/>
</dbReference>
<dbReference type="SMART" id="SM00304">
    <property type="entry name" value="HAMP"/>
    <property type="match status" value="1"/>
</dbReference>
<dbReference type="FunFam" id="3.30.565.10:FF:000010">
    <property type="entry name" value="Sensor histidine kinase RcsC"/>
    <property type="match status" value="1"/>
</dbReference>
<dbReference type="InterPro" id="IPR008207">
    <property type="entry name" value="Sig_transdc_His_kin_Hpt_dom"/>
</dbReference>
<comment type="subcellular location">
    <subcellularLocation>
        <location evidence="2">Cell membrane</location>
        <topology evidence="2">Multi-pass membrane protein</topology>
    </subcellularLocation>
</comment>
<evidence type="ECO:0000256" key="10">
    <source>
        <dbReference type="ARBA" id="ARBA00022840"/>
    </source>
</evidence>
<feature type="modified residue" description="Phosphohistidine" evidence="16">
    <location>
        <position position="727"/>
    </location>
</feature>
<feature type="modified residue" description="4-aspartylphosphate" evidence="17">
    <location>
        <position position="579"/>
    </location>
</feature>
<dbReference type="SMART" id="SM00073">
    <property type="entry name" value="HPT"/>
    <property type="match status" value="1"/>
</dbReference>
<dbReference type="PATRIC" id="fig|1354791.3.peg.2537"/>
<evidence type="ECO:0000256" key="15">
    <source>
        <dbReference type="ARBA" id="ARBA00068150"/>
    </source>
</evidence>
<dbReference type="InterPro" id="IPR036097">
    <property type="entry name" value="HisK_dim/P_sf"/>
</dbReference>
<dbReference type="InterPro" id="IPR003594">
    <property type="entry name" value="HATPase_dom"/>
</dbReference>
<feature type="transmembrane region" description="Helical" evidence="18">
    <location>
        <begin position="155"/>
        <end position="175"/>
    </location>
</feature>
<dbReference type="Gene3D" id="6.10.340.10">
    <property type="match status" value="1"/>
</dbReference>
<keyword evidence="7 18" id="KW-0812">Transmembrane</keyword>
<dbReference type="InterPro" id="IPR036890">
    <property type="entry name" value="HATPase_C_sf"/>
</dbReference>
<feature type="domain" description="HPt" evidence="22">
    <location>
        <begin position="688"/>
        <end position="785"/>
    </location>
</feature>
<evidence type="ECO:0000259" key="20">
    <source>
        <dbReference type="PROSITE" id="PS50110"/>
    </source>
</evidence>
<evidence type="ECO:0000256" key="14">
    <source>
        <dbReference type="ARBA" id="ARBA00064003"/>
    </source>
</evidence>
<feature type="domain" description="Histidine kinase" evidence="19">
    <location>
        <begin position="279"/>
        <end position="501"/>
    </location>
</feature>
<dbReference type="GO" id="GO:0000155">
    <property type="term" value="F:phosphorelay sensor kinase activity"/>
    <property type="evidence" value="ECO:0007669"/>
    <property type="project" value="InterPro"/>
</dbReference>
<dbReference type="InterPro" id="IPR033417">
    <property type="entry name" value="CHASE8"/>
</dbReference>
<keyword evidence="6" id="KW-0808">Transferase</keyword>
<evidence type="ECO:0000256" key="12">
    <source>
        <dbReference type="ARBA" id="ARBA00023012"/>
    </source>
</evidence>
<comment type="subunit">
    <text evidence="14">At low DSF concentrations, interacts with RpfF.</text>
</comment>
<dbReference type="EC" id="2.7.13.3" evidence="3"/>
<evidence type="ECO:0000256" key="17">
    <source>
        <dbReference type="PROSITE-ProRule" id="PRU00169"/>
    </source>
</evidence>
<sequence length="786" mass="86145">MTTSAPGSDPPPSLADRLRRINGAALVISVTIMAVITILGGLTVNLLSMVDANRVKTRVLAENAAASLLFDDRKAAGDLLASLRHSPDVQAAVIHDRHGEPFAHYESAPGIRAHHKWNPQEETRYGLTAVRLTQPITLQDDTLGAIQTVIGLRSLYIQMVVLILITAVAAALALLTSRILMATLVARLVQPVSALTALMKRVTQDADLGVRASNSDILEIRTLAQGFNSMLEEIQERDRRLGLQKVRLEEEVSTRTAELLQAKEAAEAANQAKSEFLANMSHEIRTPMNGVLGMNEMLLHGPLDPRQRQYAETALQTSRHLLSIIDDILDFSKAESGHMQLESVDFDLVALVHGCVQLFQEPAARKGLSLSTEFCPANQAFWFRGDPLRLRQVLTNLLSNAVKFTHQGSIQVCATIEITPDQKGSIHLQVKDTGIGMTPQAKDLIFERFAQADGSTTRRYGGTGLGLAICRRLVELMGGSIHVDSIPEQGSILCVHLELPLGTCPTDTQDTLEEARPGQDIDRAQRLDGCILLVEDNPVNQLVARAMLEQLGLRVRLAHEGEQALSMLTANAVDLILMDCRMPIMDGYQATEAIREGRVPGRDKTPIIALTANASREEQDRCLAVGMQACLPKPYTIEQLHTLLRQWLPTATTTAPNQSAPSAQECNVDDLPMLHPQDLDELKALTPDQDLLTRVLQAFLDTGPPLIQKIEEALTKGDVEGLRSASHALKSSSRNVGARRLSEICRQLEVCARENRMRDTDALSTPFQKVSRATLNEIRERIKAAP</sequence>
<dbReference type="FunFam" id="1.10.287.130:FF:000002">
    <property type="entry name" value="Two-component osmosensing histidine kinase"/>
    <property type="match status" value="1"/>
</dbReference>
<dbReference type="GO" id="GO:0005886">
    <property type="term" value="C:plasma membrane"/>
    <property type="evidence" value="ECO:0007669"/>
    <property type="project" value="UniProtKB-SubCell"/>
</dbReference>
<dbReference type="Pfam" id="PF02518">
    <property type="entry name" value="HATPase_c"/>
    <property type="match status" value="1"/>
</dbReference>
<dbReference type="InterPro" id="IPR011006">
    <property type="entry name" value="CheY-like_superfamily"/>
</dbReference>
<dbReference type="Proteomes" id="UP000019442">
    <property type="component" value="Chromosome"/>
</dbReference>
<reference evidence="24" key="2">
    <citation type="submission" date="2014-02" db="EMBL/GenBank/DDBJ databases">
        <title>Draft Genome Sequence of extremely halophilic bacteria Halorhodospira halochloris.</title>
        <authorList>
            <person name="Singh K.S."/>
        </authorList>
    </citation>
    <scope>NUCLEOTIDE SEQUENCE [LARGE SCALE GENOMIC DNA]</scope>
    <source>
        <strain evidence="24">A</strain>
    </source>
</reference>
<dbReference type="Pfam" id="PF00072">
    <property type="entry name" value="Response_reg"/>
    <property type="match status" value="1"/>
</dbReference>
<evidence type="ECO:0000256" key="7">
    <source>
        <dbReference type="ARBA" id="ARBA00022692"/>
    </source>
</evidence>
<organism evidence="23 24">
    <name type="scientific">Ectothiorhodospira haloalkaliphila</name>
    <dbReference type="NCBI Taxonomy" id="421628"/>
    <lineage>
        <taxon>Bacteria</taxon>
        <taxon>Pseudomonadati</taxon>
        <taxon>Pseudomonadota</taxon>
        <taxon>Gammaproteobacteria</taxon>
        <taxon>Chromatiales</taxon>
        <taxon>Ectothiorhodospiraceae</taxon>
        <taxon>Ectothiorhodospira</taxon>
    </lineage>
</organism>
<dbReference type="PROSITE" id="PS50885">
    <property type="entry name" value="HAMP"/>
    <property type="match status" value="1"/>
</dbReference>
<evidence type="ECO:0000256" key="5">
    <source>
        <dbReference type="ARBA" id="ARBA00022553"/>
    </source>
</evidence>
<evidence type="ECO:0000256" key="16">
    <source>
        <dbReference type="PROSITE-ProRule" id="PRU00110"/>
    </source>
</evidence>
<evidence type="ECO:0000256" key="8">
    <source>
        <dbReference type="ARBA" id="ARBA00022741"/>
    </source>
</evidence>
<keyword evidence="8" id="KW-0547">Nucleotide-binding</keyword>
<dbReference type="Gene3D" id="1.20.120.160">
    <property type="entry name" value="HPT domain"/>
    <property type="match status" value="1"/>
</dbReference>
<name>W8KI72_9GAMM</name>
<evidence type="ECO:0000256" key="11">
    <source>
        <dbReference type="ARBA" id="ARBA00022989"/>
    </source>
</evidence>
<dbReference type="HOGENOM" id="CLU_000445_104_15_6"/>
<keyword evidence="9" id="KW-0418">Kinase</keyword>
<dbReference type="SMART" id="SM00387">
    <property type="entry name" value="HATPase_c"/>
    <property type="match status" value="1"/>
</dbReference>
<dbReference type="Pfam" id="PF00672">
    <property type="entry name" value="HAMP"/>
    <property type="match status" value="1"/>
</dbReference>
<dbReference type="PANTHER" id="PTHR45339:SF1">
    <property type="entry name" value="HYBRID SIGNAL TRANSDUCTION HISTIDINE KINASE J"/>
    <property type="match status" value="1"/>
</dbReference>
<dbReference type="CDD" id="cd16922">
    <property type="entry name" value="HATPase_EvgS-ArcB-TorS-like"/>
    <property type="match status" value="1"/>
</dbReference>
<dbReference type="Gene3D" id="3.40.50.2300">
    <property type="match status" value="1"/>
</dbReference>
<evidence type="ECO:0000256" key="6">
    <source>
        <dbReference type="ARBA" id="ARBA00022679"/>
    </source>
</evidence>
<evidence type="ECO:0000256" key="2">
    <source>
        <dbReference type="ARBA" id="ARBA00004651"/>
    </source>
</evidence>
<evidence type="ECO:0000313" key="24">
    <source>
        <dbReference type="Proteomes" id="UP000019442"/>
    </source>
</evidence>
<dbReference type="Gene3D" id="3.30.565.10">
    <property type="entry name" value="Histidine kinase-like ATPase, C-terminal domain"/>
    <property type="match status" value="1"/>
</dbReference>
<feature type="domain" description="Response regulatory" evidence="20">
    <location>
        <begin position="530"/>
        <end position="648"/>
    </location>
</feature>
<keyword evidence="4" id="KW-1003">Cell membrane</keyword>
<evidence type="ECO:0000259" key="21">
    <source>
        <dbReference type="PROSITE" id="PS50885"/>
    </source>
</evidence>
<evidence type="ECO:0000256" key="13">
    <source>
        <dbReference type="ARBA" id="ARBA00023136"/>
    </source>
</evidence>
<feature type="transmembrane region" description="Helical" evidence="18">
    <location>
        <begin position="24"/>
        <end position="48"/>
    </location>
</feature>
<evidence type="ECO:0000256" key="3">
    <source>
        <dbReference type="ARBA" id="ARBA00012438"/>
    </source>
</evidence>
<dbReference type="SUPFAM" id="SSF47226">
    <property type="entry name" value="Histidine-containing phosphotransfer domain, HPT domain"/>
    <property type="match status" value="1"/>
</dbReference>
<dbReference type="Pfam" id="PF01627">
    <property type="entry name" value="Hpt"/>
    <property type="match status" value="1"/>
</dbReference>
<dbReference type="AlphaFoldDB" id="W8KI72"/>
<keyword evidence="24" id="KW-1185">Reference proteome</keyword>
<dbReference type="InterPro" id="IPR001789">
    <property type="entry name" value="Sig_transdc_resp-reg_receiver"/>
</dbReference>
<dbReference type="Pfam" id="PF17152">
    <property type="entry name" value="CHASE8"/>
    <property type="match status" value="1"/>
</dbReference>
<evidence type="ECO:0000256" key="4">
    <source>
        <dbReference type="ARBA" id="ARBA00022475"/>
    </source>
</evidence>
<comment type="catalytic activity">
    <reaction evidence="1">
        <text>ATP + protein L-histidine = ADP + protein N-phospho-L-histidine.</text>
        <dbReference type="EC" id="2.7.13.3"/>
    </reaction>
</comment>
<dbReference type="SMART" id="SM00448">
    <property type="entry name" value="REC"/>
    <property type="match status" value="1"/>
</dbReference>